<feature type="region of interest" description="Disordered" evidence="1">
    <location>
        <begin position="1"/>
        <end position="20"/>
    </location>
</feature>
<evidence type="ECO:0000256" key="1">
    <source>
        <dbReference type="SAM" id="MobiDB-lite"/>
    </source>
</evidence>
<evidence type="ECO:0000313" key="4">
    <source>
        <dbReference type="Proteomes" id="UP000002703"/>
    </source>
</evidence>
<feature type="transmembrane region" description="Helical" evidence="2">
    <location>
        <begin position="131"/>
        <end position="150"/>
    </location>
</feature>
<organism evidence="3 4">
    <name type="scientific">Cereibacter sphaeroides (strain ATCC 17023 / DSM 158 / JCM 6121 / CCUG 31486 / LMG 2827 / NBRC 12203 / NCIMB 8253 / ATH 2.4.1.)</name>
    <name type="common">Rhodobacter sphaeroides</name>
    <dbReference type="NCBI Taxonomy" id="272943"/>
    <lineage>
        <taxon>Bacteria</taxon>
        <taxon>Pseudomonadati</taxon>
        <taxon>Pseudomonadota</taxon>
        <taxon>Alphaproteobacteria</taxon>
        <taxon>Rhodobacterales</taxon>
        <taxon>Paracoccaceae</taxon>
        <taxon>Cereibacter</taxon>
    </lineage>
</organism>
<feature type="compositionally biased region" description="Basic residues" evidence="1">
    <location>
        <begin position="1"/>
        <end position="10"/>
    </location>
</feature>
<keyword evidence="2" id="KW-0812">Transmembrane</keyword>
<protein>
    <submittedName>
        <fullName evidence="3">Uncharacterized protein</fullName>
    </submittedName>
</protein>
<evidence type="ECO:0000313" key="3">
    <source>
        <dbReference type="EMBL" id="ABA81771.1"/>
    </source>
</evidence>
<accession>Q3HKH3</accession>
<proteinExistence type="predicted"/>
<reference evidence="4" key="1">
    <citation type="submission" date="2005-10" db="EMBL/GenBank/DDBJ databases">
        <title>Finished sequence of plasmid A of Rhodobacter sphaeroides 2.4.1.</title>
        <authorList>
            <person name="Copeland A."/>
            <person name="Lucas S."/>
            <person name="Lapidus A."/>
            <person name="Barry K."/>
            <person name="Detter J.C."/>
            <person name="Glavina T."/>
            <person name="Hammon N."/>
            <person name="Israni S."/>
            <person name="Pitluck S."/>
            <person name="Richardson P."/>
            <person name="Mackenzie C."/>
            <person name="Choudhary M."/>
            <person name="Larimer F."/>
            <person name="Hauser L.J."/>
            <person name="Land M."/>
            <person name="Donohue T.J."/>
            <person name="Kaplan S."/>
        </authorList>
    </citation>
    <scope>NUCLEOTIDE SEQUENCE [LARGE SCALE GENOMIC DNA]</scope>
    <source>
        <strain evidence="4">ATCC 17023 / DSM 158 / JCM 6121 / CCUG 31486 / LMG 2827 / NBRC 12203 / NCIMB 8253 / ATH 2.4.1.</strain>
        <plasmid evidence="4">A</plasmid>
    </source>
</reference>
<dbReference type="PATRIC" id="fig|272943.9.peg.4350"/>
<dbReference type="EnsemblBacteria" id="ABA81771">
    <property type="protein sequence ID" value="ABA81771"/>
    <property type="gene ID" value="RSP_3927"/>
</dbReference>
<keyword evidence="2" id="KW-1133">Transmembrane helix</keyword>
<keyword evidence="4" id="KW-1185">Reference proteome</keyword>
<dbReference type="KEGG" id="rsp:RSP_3927"/>
<geneLocation type="plasmid" evidence="3 4">
    <name>A</name>
</geneLocation>
<feature type="transmembrane region" description="Helical" evidence="2">
    <location>
        <begin position="188"/>
        <end position="205"/>
    </location>
</feature>
<feature type="transmembrane region" description="Helical" evidence="2">
    <location>
        <begin position="76"/>
        <end position="97"/>
    </location>
</feature>
<reference evidence="3 4" key="2">
    <citation type="journal article" date="2012" name="J. Bacteriol.">
        <title>Revised Sequence and Annotation of the Rhodobacter sphaeroides 2.4.1 Genome.</title>
        <authorList>
            <person name="Kontur W.S."/>
            <person name="Schackwitz W.S."/>
            <person name="Ivanova N."/>
            <person name="Martin J."/>
            <person name="Labutti K."/>
            <person name="Deshpande S."/>
            <person name="Tice H.N."/>
            <person name="Pennacchio C."/>
            <person name="Sodergren E."/>
            <person name="Weinstock G.M."/>
            <person name="Noguera D.R."/>
            <person name="Donohue T.J."/>
        </authorList>
    </citation>
    <scope>NUCLEOTIDE SEQUENCE [LARGE SCALE GENOMIC DNA]</scope>
    <source>
        <strain evidence="4">ATCC 17023 / DSM 158 / JCM 6121 / CCUG 31486 / LMG 2827 / NBRC 12203 / NCIMB 8253 / ATH 2.4.1.</strain>
    </source>
</reference>
<evidence type="ECO:0000256" key="2">
    <source>
        <dbReference type="SAM" id="Phobius"/>
    </source>
</evidence>
<gene>
    <name evidence="3" type="ordered locus">RSP_3927</name>
</gene>
<keyword evidence="3" id="KW-0614">Plasmid</keyword>
<name>Q3HKH3_CERS4</name>
<dbReference type="Proteomes" id="UP000002703">
    <property type="component" value="Plasmid A"/>
</dbReference>
<keyword evidence="2" id="KW-0472">Membrane</keyword>
<sequence length="206" mass="21960">MRTYPRRGRGPRSDSRVLDPSAMHRAPWALPLQPILTLESSKSLSSMPAPRGAASKVIQGQFGIAPGPFKKPETELVLTVLSPLLSTVASACVYAHGIRRQKQTIRQCQNPATAARLEEMRPLALRNGHRLLAVEAAYLLFVLVLAATGLNDDPEGASFVTLILALTSGGVVALLAVTHLASDPSGSLVLPPLLLMVFGAVYPILQ</sequence>
<dbReference type="AlphaFoldDB" id="Q3HKH3"/>
<dbReference type="EMBL" id="DQ232586">
    <property type="protein sequence ID" value="ABA81771.1"/>
    <property type="molecule type" value="Genomic_DNA"/>
</dbReference>
<feature type="transmembrane region" description="Helical" evidence="2">
    <location>
        <begin position="156"/>
        <end position="176"/>
    </location>
</feature>